<proteinExistence type="predicted"/>
<dbReference type="AlphaFoldDB" id="A0A8X6QZC6"/>
<dbReference type="OrthoDB" id="6470480at2759"/>
<name>A0A8X6QZC6_NEPPI</name>
<keyword evidence="2" id="KW-1185">Reference proteome</keyword>
<comment type="caution">
    <text evidence="1">The sequence shown here is derived from an EMBL/GenBank/DDBJ whole genome shotgun (WGS) entry which is preliminary data.</text>
</comment>
<gene>
    <name evidence="1" type="ORF">NPIL_440161</name>
</gene>
<dbReference type="EMBL" id="BMAW01036674">
    <property type="protein sequence ID" value="GFU45017.1"/>
    <property type="molecule type" value="Genomic_DNA"/>
</dbReference>
<sequence>MLYHRTMLEPNTFYPIPTGMYYILMTIKKTVFALDVVSETVLPTLLQNGFRLGDFRKAKHSHQKAYKPLPPTLVHPPAEERPITTSLGKKNLVGTNDSESVRSAQPIQKKMWIAPATRWIHRSPTPEPAAALFVLQPVHPSPPEPMVVAQAETMLYSPSLTPIVVSPPAPVVVSPPPDSVFISPPPPETIAPVVAPDLPELVLTNDQA</sequence>
<accession>A0A8X6QZC6</accession>
<evidence type="ECO:0000313" key="2">
    <source>
        <dbReference type="Proteomes" id="UP000887013"/>
    </source>
</evidence>
<dbReference type="Proteomes" id="UP000887013">
    <property type="component" value="Unassembled WGS sequence"/>
</dbReference>
<evidence type="ECO:0000313" key="1">
    <source>
        <dbReference type="EMBL" id="GFU45017.1"/>
    </source>
</evidence>
<organism evidence="1 2">
    <name type="scientific">Nephila pilipes</name>
    <name type="common">Giant wood spider</name>
    <name type="synonym">Nephila maculata</name>
    <dbReference type="NCBI Taxonomy" id="299642"/>
    <lineage>
        <taxon>Eukaryota</taxon>
        <taxon>Metazoa</taxon>
        <taxon>Ecdysozoa</taxon>
        <taxon>Arthropoda</taxon>
        <taxon>Chelicerata</taxon>
        <taxon>Arachnida</taxon>
        <taxon>Araneae</taxon>
        <taxon>Araneomorphae</taxon>
        <taxon>Entelegynae</taxon>
        <taxon>Araneoidea</taxon>
        <taxon>Nephilidae</taxon>
        <taxon>Nephila</taxon>
    </lineage>
</organism>
<protein>
    <submittedName>
        <fullName evidence="1">Uncharacterized protein</fullName>
    </submittedName>
</protein>
<reference evidence="1" key="1">
    <citation type="submission" date="2020-08" db="EMBL/GenBank/DDBJ databases">
        <title>Multicomponent nature underlies the extraordinary mechanical properties of spider dragline silk.</title>
        <authorList>
            <person name="Kono N."/>
            <person name="Nakamura H."/>
            <person name="Mori M."/>
            <person name="Yoshida Y."/>
            <person name="Ohtoshi R."/>
            <person name="Malay A.D."/>
            <person name="Moran D.A.P."/>
            <person name="Tomita M."/>
            <person name="Numata K."/>
            <person name="Arakawa K."/>
        </authorList>
    </citation>
    <scope>NUCLEOTIDE SEQUENCE</scope>
</reference>